<proteinExistence type="predicted"/>
<accession>A0A9D4FVJ8</accession>
<evidence type="ECO:0000313" key="2">
    <source>
        <dbReference type="Proteomes" id="UP000828390"/>
    </source>
</evidence>
<reference evidence="1" key="2">
    <citation type="submission" date="2020-11" db="EMBL/GenBank/DDBJ databases">
        <authorList>
            <person name="McCartney M.A."/>
            <person name="Auch B."/>
            <person name="Kono T."/>
            <person name="Mallez S."/>
            <person name="Becker A."/>
            <person name="Gohl D.M."/>
            <person name="Silverstein K.A.T."/>
            <person name="Koren S."/>
            <person name="Bechman K.B."/>
            <person name="Herman A."/>
            <person name="Abrahante J.E."/>
            <person name="Garbe J."/>
        </authorList>
    </citation>
    <scope>NUCLEOTIDE SEQUENCE</scope>
    <source>
        <strain evidence="1">Duluth1</strain>
        <tissue evidence="1">Whole animal</tissue>
    </source>
</reference>
<protein>
    <submittedName>
        <fullName evidence="1">Uncharacterized protein</fullName>
    </submittedName>
</protein>
<organism evidence="1 2">
    <name type="scientific">Dreissena polymorpha</name>
    <name type="common">Zebra mussel</name>
    <name type="synonym">Mytilus polymorpha</name>
    <dbReference type="NCBI Taxonomy" id="45954"/>
    <lineage>
        <taxon>Eukaryota</taxon>
        <taxon>Metazoa</taxon>
        <taxon>Spiralia</taxon>
        <taxon>Lophotrochozoa</taxon>
        <taxon>Mollusca</taxon>
        <taxon>Bivalvia</taxon>
        <taxon>Autobranchia</taxon>
        <taxon>Heteroconchia</taxon>
        <taxon>Euheterodonta</taxon>
        <taxon>Imparidentia</taxon>
        <taxon>Neoheterodontei</taxon>
        <taxon>Myida</taxon>
        <taxon>Dreissenoidea</taxon>
        <taxon>Dreissenidae</taxon>
        <taxon>Dreissena</taxon>
    </lineage>
</organism>
<dbReference type="EMBL" id="JAIWYP010000006">
    <property type="protein sequence ID" value="KAH3804389.1"/>
    <property type="molecule type" value="Genomic_DNA"/>
</dbReference>
<dbReference type="AlphaFoldDB" id="A0A9D4FVJ8"/>
<name>A0A9D4FVJ8_DREPO</name>
<keyword evidence="2" id="KW-1185">Reference proteome</keyword>
<reference evidence="1" key="1">
    <citation type="journal article" date="2019" name="bioRxiv">
        <title>The Genome of the Zebra Mussel, Dreissena polymorpha: A Resource for Invasive Species Research.</title>
        <authorList>
            <person name="McCartney M.A."/>
            <person name="Auch B."/>
            <person name="Kono T."/>
            <person name="Mallez S."/>
            <person name="Zhang Y."/>
            <person name="Obille A."/>
            <person name="Becker A."/>
            <person name="Abrahante J.E."/>
            <person name="Garbe J."/>
            <person name="Badalamenti J.P."/>
            <person name="Herman A."/>
            <person name="Mangelson H."/>
            <person name="Liachko I."/>
            <person name="Sullivan S."/>
            <person name="Sone E.D."/>
            <person name="Koren S."/>
            <person name="Silverstein K.A.T."/>
            <person name="Beckman K.B."/>
            <person name="Gohl D.M."/>
        </authorList>
    </citation>
    <scope>NUCLEOTIDE SEQUENCE</scope>
    <source>
        <strain evidence="1">Duluth1</strain>
        <tissue evidence="1">Whole animal</tissue>
    </source>
</reference>
<gene>
    <name evidence="1" type="ORF">DPMN_132674</name>
</gene>
<sequence>MFGPLTGSAIHRGWMERTLKVHGHRGASMAAVIKLLQTQGFTELDIDAVASGPPG</sequence>
<comment type="caution">
    <text evidence="1">The sequence shown here is derived from an EMBL/GenBank/DDBJ whole genome shotgun (WGS) entry which is preliminary data.</text>
</comment>
<dbReference type="Proteomes" id="UP000828390">
    <property type="component" value="Unassembled WGS sequence"/>
</dbReference>
<evidence type="ECO:0000313" key="1">
    <source>
        <dbReference type="EMBL" id="KAH3804389.1"/>
    </source>
</evidence>